<name>A0A077M209_9MICO</name>
<gene>
    <name evidence="2" type="ORF">BN12_2670003</name>
</gene>
<feature type="compositionally biased region" description="Low complexity" evidence="1">
    <location>
        <begin position="1"/>
        <end position="13"/>
    </location>
</feature>
<protein>
    <submittedName>
        <fullName evidence="2">Uncharacterized protein</fullName>
    </submittedName>
</protein>
<feature type="region of interest" description="Disordered" evidence="1">
    <location>
        <begin position="1"/>
        <end position="22"/>
    </location>
</feature>
<accession>A0A077M209</accession>
<evidence type="ECO:0000313" key="2">
    <source>
        <dbReference type="EMBL" id="CCH78259.1"/>
    </source>
</evidence>
<sequence>MTKASSRASTNRRAATDGEAAERRVASAGRSVSAVIGIGSCGRRSDGALLQLAPLALGQSAPDAEALVVREGVLEALGADLAADAYLLRLAGRPALLGEERLGIGLRAERPLLPGQGARLVVLARHQGHQLVHIALLDPCPALDLAQLDPHVPDASGASPFTVPWFPRLPEPRTTMRELHACHMRFVKPRRARSSLLPTRPGVSCTPFGARPHPHPMPRSGGRGPSARRS</sequence>
<organism evidence="2 3">
    <name type="scientific">Nostocoides japonicum T1-X7</name>
    <dbReference type="NCBI Taxonomy" id="1194083"/>
    <lineage>
        <taxon>Bacteria</taxon>
        <taxon>Bacillati</taxon>
        <taxon>Actinomycetota</taxon>
        <taxon>Actinomycetes</taxon>
        <taxon>Micrococcales</taxon>
        <taxon>Intrasporangiaceae</taxon>
        <taxon>Nostocoides</taxon>
    </lineage>
</organism>
<proteinExistence type="predicted"/>
<reference evidence="2 3" key="1">
    <citation type="journal article" date="2013" name="ISME J.">
        <title>A metabolic model for members of the genus Tetrasphaera involved in enhanced biological phosphorus removal.</title>
        <authorList>
            <person name="Kristiansen R."/>
            <person name="Nguyen H.T.T."/>
            <person name="Saunders A.M."/>
            <person name="Nielsen J.L."/>
            <person name="Wimmer R."/>
            <person name="Le V.Q."/>
            <person name="McIlroy S.J."/>
            <person name="Petrovski S."/>
            <person name="Seviour R.J."/>
            <person name="Calteau A."/>
            <person name="Nielsen K.L."/>
            <person name="Nielsen P.H."/>
        </authorList>
    </citation>
    <scope>NUCLEOTIDE SEQUENCE [LARGE SCALE GENOMIC DNA]</scope>
    <source>
        <strain evidence="2 3">T1-X7</strain>
    </source>
</reference>
<comment type="caution">
    <text evidence="2">The sequence shown here is derived from an EMBL/GenBank/DDBJ whole genome shotgun (WGS) entry which is preliminary data.</text>
</comment>
<feature type="region of interest" description="Disordered" evidence="1">
    <location>
        <begin position="193"/>
        <end position="230"/>
    </location>
</feature>
<evidence type="ECO:0000256" key="1">
    <source>
        <dbReference type="SAM" id="MobiDB-lite"/>
    </source>
</evidence>
<dbReference type="Proteomes" id="UP000035721">
    <property type="component" value="Unassembled WGS sequence"/>
</dbReference>
<evidence type="ECO:0000313" key="3">
    <source>
        <dbReference type="Proteomes" id="UP000035721"/>
    </source>
</evidence>
<keyword evidence="3" id="KW-1185">Reference proteome</keyword>
<dbReference type="EMBL" id="CAJB01000187">
    <property type="protein sequence ID" value="CCH78259.1"/>
    <property type="molecule type" value="Genomic_DNA"/>
</dbReference>
<dbReference type="AlphaFoldDB" id="A0A077M209"/>